<keyword evidence="2" id="KW-1185">Reference proteome</keyword>
<reference evidence="1" key="1">
    <citation type="submission" date="2019-11" db="EMBL/GenBank/DDBJ databases">
        <title>Nori genome reveals adaptations in red seaweeds to the harsh intertidal environment.</title>
        <authorList>
            <person name="Wang D."/>
            <person name="Mao Y."/>
        </authorList>
    </citation>
    <scope>NUCLEOTIDE SEQUENCE</scope>
    <source>
        <tissue evidence="1">Gametophyte</tissue>
    </source>
</reference>
<gene>
    <name evidence="1" type="ORF">I4F81_003396</name>
</gene>
<protein>
    <submittedName>
        <fullName evidence="1">Uncharacterized protein</fullName>
    </submittedName>
</protein>
<evidence type="ECO:0000313" key="2">
    <source>
        <dbReference type="Proteomes" id="UP000798662"/>
    </source>
</evidence>
<dbReference type="EMBL" id="CM020618">
    <property type="protein sequence ID" value="KAK1860809.1"/>
    <property type="molecule type" value="Genomic_DNA"/>
</dbReference>
<accession>A0ACC3BS28</accession>
<sequence length="631" mass="67519">MRFTTVPVVAVTAIAAATVAAAAVVDDDCEVAIVGGGIGGAYTAWRLAVDTKTVRPSKVCLFEASDRFGGRIFSVDNVPGYEGYITDVGAYRFHRTDHPIIRSLTEDALGMETACYTDPTASLPMNVTECPPENQLFTTVRTVSFVGDLDAGEAPDESTWTPQWPFFLADENKWGSGRPRSSRGQLVDVFVGPKSMIPELASRWVALNDKNATLEAAMALADTTLAALRVGTYKGVPYNQVSVVQMARDAGFTPEQMAMEVGFSGGSAQFFNMNVLSLLTDSVRKMATKRLPLAATGPAAAMVVPVTGKGASRKRAGMASIVNKLIDEARAAGVRVYTNHRAVSVRYDDGDVIVNFSNGGQTEANRVFLNMGKADLLALGAASEPMASASEDARRRVDTTFPLGASKTYCFWPSAWWLSDLRLSTGRGKADNPAIVQPRYHDGPVQCTDPADVSTCRGGLLVSYAFGDDTGAKSGMWAASYADAPYSPISGKDAITVLVKDRLTPRQKLLWSALVDGIRSVHAPVLAARQLTSMTIDEPDVCVMASWFDVSLHISRPVPTLGTAASAELYAAPAEGLPIHLVNEAWGDAHGWAEGSLQSAERALHAYMKLPPPSWLNTVVHTAVIKNYNKG</sequence>
<name>A0ACC3BS28_PYRYE</name>
<organism evidence="1 2">
    <name type="scientific">Pyropia yezoensis</name>
    <name type="common">Susabi-nori</name>
    <name type="synonym">Porphyra yezoensis</name>
    <dbReference type="NCBI Taxonomy" id="2788"/>
    <lineage>
        <taxon>Eukaryota</taxon>
        <taxon>Rhodophyta</taxon>
        <taxon>Bangiophyceae</taxon>
        <taxon>Bangiales</taxon>
        <taxon>Bangiaceae</taxon>
        <taxon>Pyropia</taxon>
    </lineage>
</organism>
<dbReference type="Proteomes" id="UP000798662">
    <property type="component" value="Chromosome 1"/>
</dbReference>
<evidence type="ECO:0000313" key="1">
    <source>
        <dbReference type="EMBL" id="KAK1860809.1"/>
    </source>
</evidence>
<proteinExistence type="predicted"/>
<comment type="caution">
    <text evidence="1">The sequence shown here is derived from an EMBL/GenBank/DDBJ whole genome shotgun (WGS) entry which is preliminary data.</text>
</comment>